<sequence length="1615" mass="178955">MLQEHHHNLDNFGILHRKGSFDADRDPIRFMLLDDTVPFSIPTTGSGDVAVTVPGLDFERKTQYILDKIYVTEFGLNPLQFGNKCGPLTVNVLPVNEFTPVFEPSIQKVTLPENTPQNQLVATLNCTDEDKEPVGYPDGCSQLSIQSGDDADPKFTIINDQIVTTTNRIDYDTGDVIYTLIIIGVDYSTRDPRKTGTTTITIPENTLVGSKIFKVNATDDDAGPHGEVTYKIIGGDDTFLISQTTGRIYLKRPVDFESTQKTYYVTVEASDGEFSSTAVVNVTVSDVNDNIPICTPIEYNVTIDEDRSIGSTILSVTCTDDDASTILTYQILSGDHGHFSISAQGDIIVANDLDFDSGLTSYYMHIEVSDGVHSTKVWVLVQLSPINGFSPVAPSYTVNVSEIAPIGTEVITYIADDNDAPPHDVTSYQIINVNGKPDTFHIEKQTGKLYLASFLDFELIPQYRVVIKVKDTGGKTATGTVTVNVDNENDHAPSCQQSTKIISVLENAAVGMVVMSDFECTDLDNNPLSYSLTQFPNDGVFEIDAANKQIKLKAPLDYETTPFYSIVIGVSDGSLSTKMTLAVNVIDENESEPQFKDKVVRSTISESDRTGTVVTVVSATDEENNPLIYSFVGYYPEFMIDPKTGIIKLRTQVDREKAPTLDILIEVTDGQLTSTATVSVTIEDVNEMPLFQNSNYEFSVEENKSTGTTVGKVSAEDPDMEGPNGEVQYKIVKGNENSHYNIDASTGIITLALPLDYESQRTELLQVEAFDLGSPRLSNVCTVTVQILDKNDETPTFLSLKLKERVSEDTLVGQTITQVYAYDKDSSVDNNNMVVYKSTSNVPFIVDSFSGAVRVSNNLDREKTERYEMIITAIDNGSPQLTGTLTLEIDITDVNDNDPIVRGTYIATVPENVPLHYVVFSIDASDADGEAFGTLRYEIVSPEMNSFFKIEENTGTLQTASMLDRESRDIYEVPIKVSDNGNPPRSTTVSATVYIADVNDVAPKPARPSYDFSIPEMVGMNTNVGKISVTDDDLGINSKLAFFIATYWKGSETHFKVNQDDGELFTTGILDREVDDKYSFLVRIKDGGTPFLSSDVTVNIKLTDINDNAPVFRRPFYSTAIFENLTTGINFLSAGAFDDDLGINSEITYKIDTSSNDNLRANLYFGVHGTTGNIFLRRKVDREVDQRFTLTIIAKDSGVPSLSSAVKVNIQIEDVNDNPPVFSPLFYNTEASSINLCDPVITTVRATDADIGRNAAINYYINENDDKAPLTVSNFGVVKAMTDLLHPKYIIKVNGRDNGDPQLWSRDPAFVRIDKFDPDRTVITFYLGLLLSDYLNKEMDLLDQVEKALNEVYPTTYVRRWCIEEKETSLLVHLYAVKNDETNDVANLEKEKVFVTNGEFLDVLQLDQNKRPTIDVDGKRWGDYAVIKASQYGTDIVYPEPAISSLTDSSSELVLPLGVSLPLLALVAIATMIILYFAWRRRWCQKKESNSKSKKTKVTNKNGKTSLEKENSLVSNDDSSINPLTRQISGPFIPTFSDKPQETWSTKEQENWSKRESSPVNRKSDQPIGTMTPPDGSTNSNTEQNEHGKKKLGIETVTGWMFEEDPVTKVKNWIR</sequence>
<evidence type="ECO:0000259" key="17">
    <source>
        <dbReference type="PROSITE" id="PS50268"/>
    </source>
</evidence>
<feature type="domain" description="Cadherin" evidence="17">
    <location>
        <begin position="295"/>
        <end position="396"/>
    </location>
</feature>
<keyword evidence="2" id="KW-1003">Cell membrane</keyword>
<feature type="domain" description="Cadherin" evidence="17">
    <location>
        <begin position="22"/>
        <end position="102"/>
    </location>
</feature>
<dbReference type="FunFam" id="2.60.40.60:FF:000015">
    <property type="entry name" value="FAT atypical cadherin 1"/>
    <property type="match status" value="1"/>
</dbReference>
<evidence type="ECO:0000256" key="6">
    <source>
        <dbReference type="ARBA" id="ARBA00022729"/>
    </source>
</evidence>
<reference evidence="18" key="1">
    <citation type="submission" date="2022-08" db="UniProtKB">
        <authorList>
            <consortium name="EnsemblMetazoa"/>
        </authorList>
    </citation>
    <scope>IDENTIFICATION</scope>
    <source>
        <strain evidence="18">05x7-T-G4-1.051#20</strain>
    </source>
</reference>
<dbReference type="PROSITE" id="PS00232">
    <property type="entry name" value="CADHERIN_1"/>
    <property type="match status" value="4"/>
</dbReference>
<dbReference type="GO" id="GO:0005886">
    <property type="term" value="C:plasma membrane"/>
    <property type="evidence" value="ECO:0007669"/>
    <property type="project" value="UniProtKB-SubCell"/>
</dbReference>
<feature type="domain" description="Cadherin" evidence="17">
    <location>
        <begin position="901"/>
        <end position="1005"/>
    </location>
</feature>
<keyword evidence="9" id="KW-0130">Cell adhesion</keyword>
<keyword evidence="5" id="KW-0479">Metal-binding</keyword>
<evidence type="ECO:0000256" key="8">
    <source>
        <dbReference type="ARBA" id="ARBA00022837"/>
    </source>
</evidence>
<evidence type="ECO:0000256" key="9">
    <source>
        <dbReference type="ARBA" id="ARBA00022889"/>
    </source>
</evidence>
<dbReference type="EnsemblMetazoa" id="G28426.1">
    <property type="protein sequence ID" value="G28426.1:cds"/>
    <property type="gene ID" value="G28426"/>
</dbReference>
<dbReference type="Pfam" id="PF00028">
    <property type="entry name" value="Cadherin"/>
    <property type="match status" value="10"/>
</dbReference>
<keyword evidence="3" id="KW-0245">EGF-like domain</keyword>
<dbReference type="PRINTS" id="PR00205">
    <property type="entry name" value="CADHERIN"/>
</dbReference>
<evidence type="ECO:0000313" key="19">
    <source>
        <dbReference type="Proteomes" id="UP000005408"/>
    </source>
</evidence>
<evidence type="ECO:0000256" key="3">
    <source>
        <dbReference type="ARBA" id="ARBA00022536"/>
    </source>
</evidence>
<name>A0A8W8LKA3_MAGGI</name>
<evidence type="ECO:0000256" key="11">
    <source>
        <dbReference type="ARBA" id="ARBA00023136"/>
    </source>
</evidence>
<dbReference type="PROSITE" id="PS50268">
    <property type="entry name" value="CADHERIN_2"/>
    <property type="match status" value="12"/>
</dbReference>
<keyword evidence="8 14" id="KW-0106">Calcium</keyword>
<comment type="subcellular location">
    <subcellularLocation>
        <location evidence="1">Cell membrane</location>
        <topology evidence="1">Single-pass type I membrane protein</topology>
    </subcellularLocation>
</comment>
<dbReference type="PANTHER" id="PTHR24028">
    <property type="entry name" value="CADHERIN-87A"/>
    <property type="match status" value="1"/>
</dbReference>
<feature type="transmembrane region" description="Helical" evidence="16">
    <location>
        <begin position="1453"/>
        <end position="1479"/>
    </location>
</feature>
<feature type="domain" description="Cadherin" evidence="17">
    <location>
        <begin position="194"/>
        <end position="294"/>
    </location>
</feature>
<evidence type="ECO:0000256" key="14">
    <source>
        <dbReference type="PROSITE-ProRule" id="PRU00043"/>
    </source>
</evidence>
<feature type="compositionally biased region" description="Basic and acidic residues" evidence="15">
    <location>
        <begin position="1539"/>
        <end position="1565"/>
    </location>
</feature>
<dbReference type="InterPro" id="IPR050174">
    <property type="entry name" value="Protocadherin/Cadherin-CA"/>
</dbReference>
<feature type="domain" description="Cadherin" evidence="17">
    <location>
        <begin position="1006"/>
        <end position="1112"/>
    </location>
</feature>
<evidence type="ECO:0000256" key="5">
    <source>
        <dbReference type="ARBA" id="ARBA00022723"/>
    </source>
</evidence>
<dbReference type="CDD" id="cd11304">
    <property type="entry name" value="Cadherin_repeat"/>
    <property type="match status" value="10"/>
</dbReference>
<dbReference type="Gene3D" id="2.60.40.60">
    <property type="entry name" value="Cadherins"/>
    <property type="match status" value="12"/>
</dbReference>
<organism evidence="18 19">
    <name type="scientific">Magallana gigas</name>
    <name type="common">Pacific oyster</name>
    <name type="synonym">Crassostrea gigas</name>
    <dbReference type="NCBI Taxonomy" id="29159"/>
    <lineage>
        <taxon>Eukaryota</taxon>
        <taxon>Metazoa</taxon>
        <taxon>Spiralia</taxon>
        <taxon>Lophotrochozoa</taxon>
        <taxon>Mollusca</taxon>
        <taxon>Bivalvia</taxon>
        <taxon>Autobranchia</taxon>
        <taxon>Pteriomorphia</taxon>
        <taxon>Ostreida</taxon>
        <taxon>Ostreoidea</taxon>
        <taxon>Ostreidae</taxon>
        <taxon>Magallana</taxon>
    </lineage>
</organism>
<dbReference type="InterPro" id="IPR002126">
    <property type="entry name" value="Cadherin-like_dom"/>
</dbReference>
<dbReference type="SMART" id="SM00112">
    <property type="entry name" value="CA"/>
    <property type="match status" value="12"/>
</dbReference>
<evidence type="ECO:0000256" key="12">
    <source>
        <dbReference type="ARBA" id="ARBA00023157"/>
    </source>
</evidence>
<feature type="domain" description="Cadherin" evidence="17">
    <location>
        <begin position="103"/>
        <end position="198"/>
    </location>
</feature>
<protein>
    <recommendedName>
        <fullName evidence="17">Cadherin domain-containing protein</fullName>
    </recommendedName>
</protein>
<feature type="compositionally biased region" description="Polar residues" evidence="15">
    <location>
        <begin position="1512"/>
        <end position="1528"/>
    </location>
</feature>
<dbReference type="InterPro" id="IPR015919">
    <property type="entry name" value="Cadherin-like_sf"/>
</dbReference>
<evidence type="ECO:0000256" key="7">
    <source>
        <dbReference type="ARBA" id="ARBA00022737"/>
    </source>
</evidence>
<evidence type="ECO:0000256" key="1">
    <source>
        <dbReference type="ARBA" id="ARBA00004251"/>
    </source>
</evidence>
<evidence type="ECO:0000256" key="15">
    <source>
        <dbReference type="SAM" id="MobiDB-lite"/>
    </source>
</evidence>
<dbReference type="Proteomes" id="UP000005408">
    <property type="component" value="Unassembled WGS sequence"/>
</dbReference>
<keyword evidence="10 16" id="KW-1133">Transmembrane helix</keyword>
<keyword evidence="11 16" id="KW-0472">Membrane</keyword>
<dbReference type="FunFam" id="2.60.40.60:FF:000020">
    <property type="entry name" value="Dachsous cadherin-related 1b"/>
    <property type="match status" value="3"/>
</dbReference>
<evidence type="ECO:0000256" key="4">
    <source>
        <dbReference type="ARBA" id="ARBA00022692"/>
    </source>
</evidence>
<dbReference type="InterPro" id="IPR020894">
    <property type="entry name" value="Cadherin_CS"/>
</dbReference>
<keyword evidence="13" id="KW-0325">Glycoprotein</keyword>
<feature type="domain" description="Cadherin" evidence="17">
    <location>
        <begin position="692"/>
        <end position="797"/>
    </location>
</feature>
<feature type="domain" description="Cadherin" evidence="17">
    <location>
        <begin position="392"/>
        <end position="495"/>
    </location>
</feature>
<evidence type="ECO:0000256" key="13">
    <source>
        <dbReference type="ARBA" id="ARBA00023180"/>
    </source>
</evidence>
<feature type="domain" description="Cadherin" evidence="17">
    <location>
        <begin position="596"/>
        <end position="691"/>
    </location>
</feature>
<dbReference type="SMR" id="A0A8W8LKA3"/>
<proteinExistence type="predicted"/>
<dbReference type="GO" id="GO:0005509">
    <property type="term" value="F:calcium ion binding"/>
    <property type="evidence" value="ECO:0007669"/>
    <property type="project" value="UniProtKB-UniRule"/>
</dbReference>
<keyword evidence="12" id="KW-1015">Disulfide bond</keyword>
<evidence type="ECO:0000313" key="18">
    <source>
        <dbReference type="EnsemblMetazoa" id="G28426.1:cds"/>
    </source>
</evidence>
<feature type="domain" description="Cadherin" evidence="17">
    <location>
        <begin position="1113"/>
        <end position="1222"/>
    </location>
</feature>
<dbReference type="SUPFAM" id="SSF49313">
    <property type="entry name" value="Cadherin-like"/>
    <property type="match status" value="12"/>
</dbReference>
<keyword evidence="4 16" id="KW-0812">Transmembrane</keyword>
<dbReference type="FunFam" id="2.60.40.60:FF:000123">
    <property type="entry name" value="Protocadherin beta 4"/>
    <property type="match status" value="1"/>
</dbReference>
<dbReference type="PANTHER" id="PTHR24028:SF321">
    <property type="entry name" value="CADHERIN RELATED 23"/>
    <property type="match status" value="1"/>
</dbReference>
<evidence type="ECO:0000256" key="10">
    <source>
        <dbReference type="ARBA" id="ARBA00022989"/>
    </source>
</evidence>
<feature type="region of interest" description="Disordered" evidence="15">
    <location>
        <begin position="1489"/>
        <end position="1590"/>
    </location>
</feature>
<keyword evidence="19" id="KW-1185">Reference proteome</keyword>
<evidence type="ECO:0000256" key="2">
    <source>
        <dbReference type="ARBA" id="ARBA00022475"/>
    </source>
</evidence>
<feature type="domain" description="Cadherin" evidence="17">
    <location>
        <begin position="806"/>
        <end position="901"/>
    </location>
</feature>
<keyword evidence="6" id="KW-0732">Signal</keyword>
<accession>A0A8W8LKA3</accession>
<keyword evidence="7" id="KW-0677">Repeat</keyword>
<dbReference type="FunFam" id="2.60.40.60:FF:000039">
    <property type="entry name" value="FAT atypical cadherin 3"/>
    <property type="match status" value="1"/>
</dbReference>
<dbReference type="GO" id="GO:0007156">
    <property type="term" value="P:homophilic cell adhesion via plasma membrane adhesion molecules"/>
    <property type="evidence" value="ECO:0007669"/>
    <property type="project" value="InterPro"/>
</dbReference>
<feature type="domain" description="Cadherin" evidence="17">
    <location>
        <begin position="496"/>
        <end position="595"/>
    </location>
</feature>
<evidence type="ECO:0000256" key="16">
    <source>
        <dbReference type="SAM" id="Phobius"/>
    </source>
</evidence>